<keyword evidence="2" id="KW-1185">Reference proteome</keyword>
<reference evidence="1" key="1">
    <citation type="submission" date="2019-06" db="EMBL/GenBank/DDBJ databases">
        <authorList>
            <consortium name="Wellcome Sanger Institute Data Sharing"/>
        </authorList>
    </citation>
    <scope>NUCLEOTIDE SEQUENCE [LARGE SCALE GENOMIC DNA]</scope>
</reference>
<sequence length="81" mass="9399">MLPGFSRFKLANETESFVQSEDRWERMKRGCIWIFLSVSTVVNENVLCTSKCCGYKTRLPPLGCMKFALTLHLVSLWHFIP</sequence>
<reference evidence="1" key="3">
    <citation type="submission" date="2025-09" db="UniProtKB">
        <authorList>
            <consortium name="Ensembl"/>
        </authorList>
    </citation>
    <scope>IDENTIFICATION</scope>
</reference>
<dbReference type="Proteomes" id="UP000472263">
    <property type="component" value="Chromosome 7"/>
</dbReference>
<organism evidence="1 2">
    <name type="scientific">Myripristis murdjan</name>
    <name type="common">pinecone soldierfish</name>
    <dbReference type="NCBI Taxonomy" id="586833"/>
    <lineage>
        <taxon>Eukaryota</taxon>
        <taxon>Metazoa</taxon>
        <taxon>Chordata</taxon>
        <taxon>Craniata</taxon>
        <taxon>Vertebrata</taxon>
        <taxon>Euteleostomi</taxon>
        <taxon>Actinopterygii</taxon>
        <taxon>Neopterygii</taxon>
        <taxon>Teleostei</taxon>
        <taxon>Neoteleostei</taxon>
        <taxon>Acanthomorphata</taxon>
        <taxon>Holocentriformes</taxon>
        <taxon>Holocentridae</taxon>
        <taxon>Myripristis</taxon>
    </lineage>
</organism>
<accession>A0A668AD16</accession>
<reference evidence="1" key="2">
    <citation type="submission" date="2025-08" db="UniProtKB">
        <authorList>
            <consortium name="Ensembl"/>
        </authorList>
    </citation>
    <scope>IDENTIFICATION</scope>
</reference>
<dbReference type="AlphaFoldDB" id="A0A668AD16"/>
<dbReference type="InParanoid" id="A0A668AD16"/>
<proteinExistence type="predicted"/>
<name>A0A668AD16_9TELE</name>
<dbReference type="Ensembl" id="ENSMMDT00005050051.1">
    <property type="protein sequence ID" value="ENSMMDP00005049093.1"/>
    <property type="gene ID" value="ENSMMDG00005022321.1"/>
</dbReference>
<evidence type="ECO:0000313" key="2">
    <source>
        <dbReference type="Proteomes" id="UP000472263"/>
    </source>
</evidence>
<evidence type="ECO:0000313" key="1">
    <source>
        <dbReference type="Ensembl" id="ENSMMDP00005049093.1"/>
    </source>
</evidence>
<protein>
    <submittedName>
        <fullName evidence="1">Uncharacterized protein</fullName>
    </submittedName>
</protein>